<evidence type="ECO:0000313" key="6">
    <source>
        <dbReference type="EMBL" id="PXX79682.1"/>
    </source>
</evidence>
<dbReference type="InterPro" id="IPR049071">
    <property type="entry name" value="MPI_cupin_dom"/>
</dbReference>
<dbReference type="InterPro" id="IPR014628">
    <property type="entry name" value="Man6P_isomerase_Firm_short"/>
</dbReference>
<dbReference type="GO" id="GO:0004476">
    <property type="term" value="F:mannose-6-phosphate isomerase activity"/>
    <property type="evidence" value="ECO:0007669"/>
    <property type="project" value="InterPro"/>
</dbReference>
<accession>A0A318KST7</accession>
<feature type="binding site" evidence="3">
    <location>
        <position position="94"/>
    </location>
    <ligand>
        <name>Zn(2+)</name>
        <dbReference type="ChEBI" id="CHEBI:29105"/>
    </ligand>
</feature>
<evidence type="ECO:0000256" key="3">
    <source>
        <dbReference type="PIRSR" id="PIRSR036894-1"/>
    </source>
</evidence>
<dbReference type="Proteomes" id="UP000247612">
    <property type="component" value="Unassembled WGS sequence"/>
</dbReference>
<reference evidence="6 7" key="1">
    <citation type="submission" date="2018-05" db="EMBL/GenBank/DDBJ databases">
        <title>Genomic Encyclopedia of Type Strains, Phase IV (KMG-IV): sequencing the most valuable type-strain genomes for metagenomic binning, comparative biology and taxonomic classification.</title>
        <authorList>
            <person name="Goeker M."/>
        </authorList>
    </citation>
    <scope>NUCLEOTIDE SEQUENCE [LARGE SCALE GENOMIC DNA]</scope>
    <source>
        <strain evidence="6 7">JC118</strain>
    </source>
</reference>
<dbReference type="STRING" id="1034346.GCA_000313565_00748"/>
<keyword evidence="6" id="KW-0413">Isomerase</keyword>
<keyword evidence="7" id="KW-1185">Reference proteome</keyword>
<evidence type="ECO:0000313" key="7">
    <source>
        <dbReference type="Proteomes" id="UP000247612"/>
    </source>
</evidence>
<protein>
    <recommendedName>
        <fullName evidence="1">Phosphohexomutase</fullName>
    </recommendedName>
    <alternativeName>
        <fullName evidence="2">Phosphomannose isomerase</fullName>
    </alternativeName>
</protein>
<keyword evidence="3" id="KW-0862">Zinc</keyword>
<evidence type="ECO:0000259" key="5">
    <source>
        <dbReference type="Pfam" id="PF21621"/>
    </source>
</evidence>
<evidence type="ECO:0000256" key="2">
    <source>
        <dbReference type="ARBA" id="ARBA00030762"/>
    </source>
</evidence>
<dbReference type="RefSeq" id="WP_022937059.1">
    <property type="nucleotide sequence ID" value="NZ_CABKRQ010000002.1"/>
</dbReference>
<name>A0A318KST7_9FIRM</name>
<dbReference type="GO" id="GO:0005975">
    <property type="term" value="P:carbohydrate metabolic process"/>
    <property type="evidence" value="ECO:0007669"/>
    <property type="project" value="InterPro"/>
</dbReference>
<comment type="caution">
    <text evidence="6">The sequence shown here is derived from an EMBL/GenBank/DDBJ whole genome shotgun (WGS) entry which is preliminary data.</text>
</comment>
<proteinExistence type="predicted"/>
<dbReference type="EMBL" id="QJKH01000005">
    <property type="protein sequence ID" value="PXX79682.1"/>
    <property type="molecule type" value="Genomic_DNA"/>
</dbReference>
<dbReference type="InterPro" id="IPR014710">
    <property type="entry name" value="RmlC-like_jellyroll"/>
</dbReference>
<dbReference type="CDD" id="cd07010">
    <property type="entry name" value="cupin_PMI_type_I_N_bac"/>
    <property type="match status" value="1"/>
</dbReference>
<dbReference type="AlphaFoldDB" id="A0A318KST7"/>
<dbReference type="SUPFAM" id="SSF51182">
    <property type="entry name" value="RmlC-like cupins"/>
    <property type="match status" value="1"/>
</dbReference>
<dbReference type="GO" id="GO:0046872">
    <property type="term" value="F:metal ion binding"/>
    <property type="evidence" value="ECO:0007669"/>
    <property type="project" value="UniProtKB-KW"/>
</dbReference>
<dbReference type="InterPro" id="IPR011051">
    <property type="entry name" value="RmlC_Cupin_sf"/>
</dbReference>
<keyword evidence="3" id="KW-0479">Metal-binding</keyword>
<comment type="cofactor">
    <cofactor evidence="3">
        <name>Zn(2+)</name>
        <dbReference type="ChEBI" id="CHEBI:29105"/>
    </cofactor>
    <text evidence="3">Binds 1 zinc ion per subunit.</text>
</comment>
<dbReference type="Gene3D" id="2.60.120.10">
    <property type="entry name" value="Jelly Rolls"/>
    <property type="match status" value="2"/>
</dbReference>
<sequence>MKKIYHVEPVLESFVWAGDKITEYYGYQTTMTKVGQAYHVIALPDHLDNIISETKEHLSEFFERHPELFDCQYPIFPIRMATSCGQGLMSYHLHPNDEYAWQHEHCRGKVSGGVAILDKPNETVYKRMGHTAKTIEEFKELFEKRDFDNLLQRVEVKPNQFLNTPAGVIHSGGGSETMSVVFSTNSDITYRMYDYERDDPKRPLHLKQAFECLNMPETDLKPHDIIDEKQPGMIIHHYYSKPNEYTAKGFSINGEGTYECDQFLFILCVKGQGMIHDTAIHKGETLFIPAHFGPFVLKGEMECMSISYIEE</sequence>
<evidence type="ECO:0000256" key="4">
    <source>
        <dbReference type="PIRSR" id="PIRSR036894-2"/>
    </source>
</evidence>
<dbReference type="PIRSF" id="PIRSF036894">
    <property type="entry name" value="PMI_Firm_short"/>
    <property type="match status" value="1"/>
</dbReference>
<feature type="domain" description="Mannose-6-phosphate isomerase cupin" evidence="5">
    <location>
        <begin position="249"/>
        <end position="305"/>
    </location>
</feature>
<feature type="binding site" evidence="3">
    <location>
        <position position="170"/>
    </location>
    <ligand>
        <name>Zn(2+)</name>
        <dbReference type="ChEBI" id="CHEBI:29105"/>
    </ligand>
</feature>
<organism evidence="6 7">
    <name type="scientific">Dielma fastidiosa</name>
    <dbReference type="NCBI Taxonomy" id="1034346"/>
    <lineage>
        <taxon>Bacteria</taxon>
        <taxon>Bacillati</taxon>
        <taxon>Bacillota</taxon>
        <taxon>Erysipelotrichia</taxon>
        <taxon>Erysipelotrichales</taxon>
        <taxon>Erysipelotrichaceae</taxon>
        <taxon>Dielma</taxon>
    </lineage>
</organism>
<feature type="active site" evidence="4">
    <location>
        <position position="191"/>
    </location>
</feature>
<dbReference type="OrthoDB" id="9808275at2"/>
<evidence type="ECO:0000256" key="1">
    <source>
        <dbReference type="ARBA" id="ARBA00029741"/>
    </source>
</evidence>
<dbReference type="Pfam" id="PF21621">
    <property type="entry name" value="MPI_cupin_dom"/>
    <property type="match status" value="1"/>
</dbReference>
<gene>
    <name evidence="6" type="ORF">DES51_105156</name>
</gene>